<dbReference type="Pfam" id="PF13091">
    <property type="entry name" value="PLDc_2"/>
    <property type="match status" value="1"/>
</dbReference>
<evidence type="ECO:0000313" key="2">
    <source>
        <dbReference type="EMBL" id="GAH30692.1"/>
    </source>
</evidence>
<dbReference type="EMBL" id="BARU01001300">
    <property type="protein sequence ID" value="GAH30692.1"/>
    <property type="molecule type" value="Genomic_DNA"/>
</dbReference>
<dbReference type="InterPro" id="IPR025202">
    <property type="entry name" value="PLD-like_dom"/>
</dbReference>
<dbReference type="SUPFAM" id="SSF56024">
    <property type="entry name" value="Phospholipase D/nuclease"/>
    <property type="match status" value="1"/>
</dbReference>
<feature type="domain" description="Phospholipase D-like" evidence="1">
    <location>
        <begin position="2"/>
        <end position="104"/>
    </location>
</feature>
<feature type="non-terminal residue" evidence="2">
    <location>
        <position position="129"/>
    </location>
</feature>
<organism evidence="2">
    <name type="scientific">marine sediment metagenome</name>
    <dbReference type="NCBI Taxonomy" id="412755"/>
    <lineage>
        <taxon>unclassified sequences</taxon>
        <taxon>metagenomes</taxon>
        <taxon>ecological metagenomes</taxon>
    </lineage>
</organism>
<sequence length="129" mass="15290">MISPYLKINDRIKNSLVDKDRFKIDIRIIYGKKELQSTEHDWLESLDSIRISFIKDLHAKCYLNEREAIVTSMNLYDFSQVNNYEMGIYIEKDKDTALYNDIYQEVTRLIRTSDKITLKAHIPILSNLI</sequence>
<comment type="caution">
    <text evidence="2">The sequence shown here is derived from an EMBL/GenBank/DDBJ whole genome shotgun (WGS) entry which is preliminary data.</text>
</comment>
<accession>X1EDK7</accession>
<protein>
    <recommendedName>
        <fullName evidence="1">Phospholipase D-like domain-containing protein</fullName>
    </recommendedName>
</protein>
<proteinExistence type="predicted"/>
<dbReference type="AlphaFoldDB" id="X1EDK7"/>
<dbReference type="Gene3D" id="3.30.870.10">
    <property type="entry name" value="Endonuclease Chain A"/>
    <property type="match status" value="1"/>
</dbReference>
<reference evidence="2" key="1">
    <citation type="journal article" date="2014" name="Front. Microbiol.">
        <title>High frequency of phylogenetically diverse reductive dehalogenase-homologous genes in deep subseafloor sedimentary metagenomes.</title>
        <authorList>
            <person name="Kawai M."/>
            <person name="Futagami T."/>
            <person name="Toyoda A."/>
            <person name="Takaki Y."/>
            <person name="Nishi S."/>
            <person name="Hori S."/>
            <person name="Arai W."/>
            <person name="Tsubouchi T."/>
            <person name="Morono Y."/>
            <person name="Uchiyama I."/>
            <person name="Ito T."/>
            <person name="Fujiyama A."/>
            <person name="Inagaki F."/>
            <person name="Takami H."/>
        </authorList>
    </citation>
    <scope>NUCLEOTIDE SEQUENCE</scope>
    <source>
        <strain evidence="2">Expedition CK06-06</strain>
    </source>
</reference>
<name>X1EDK7_9ZZZZ</name>
<evidence type="ECO:0000259" key="1">
    <source>
        <dbReference type="Pfam" id="PF13091"/>
    </source>
</evidence>
<gene>
    <name evidence="2" type="ORF">S03H2_03507</name>
</gene>